<dbReference type="Pfam" id="PF00582">
    <property type="entry name" value="Usp"/>
    <property type="match status" value="1"/>
</dbReference>
<keyword evidence="4" id="KW-1185">Reference proteome</keyword>
<dbReference type="Gene3D" id="3.40.50.620">
    <property type="entry name" value="HUPs"/>
    <property type="match status" value="1"/>
</dbReference>
<dbReference type="InterPro" id="IPR006016">
    <property type="entry name" value="UspA"/>
</dbReference>
<proteinExistence type="inferred from homology"/>
<evidence type="ECO:0000313" key="3">
    <source>
        <dbReference type="EMBL" id="GIZ53720.1"/>
    </source>
</evidence>
<organism evidence="3 4">
    <name type="scientific">Noviherbaspirillum aridicola</name>
    <dbReference type="NCBI Taxonomy" id="2849687"/>
    <lineage>
        <taxon>Bacteria</taxon>
        <taxon>Pseudomonadati</taxon>
        <taxon>Pseudomonadota</taxon>
        <taxon>Betaproteobacteria</taxon>
        <taxon>Burkholderiales</taxon>
        <taxon>Oxalobacteraceae</taxon>
        <taxon>Noviherbaspirillum</taxon>
    </lineage>
</organism>
<comment type="caution">
    <text evidence="3">The sequence shown here is derived from an EMBL/GenBank/DDBJ whole genome shotgun (WGS) entry which is preliminary data.</text>
</comment>
<dbReference type="PRINTS" id="PR01438">
    <property type="entry name" value="UNVRSLSTRESS"/>
</dbReference>
<comment type="similarity">
    <text evidence="1">Belongs to the universal stress protein A family.</text>
</comment>
<gene>
    <name evidence="3" type="ORF">NCCP691_37340</name>
</gene>
<reference evidence="3 4" key="1">
    <citation type="journal article" date="2022" name="Int. J. Syst. Evol. Microbiol.">
        <title>Noviherbaspirillum aridicola sp. nov., isolated from an arid soil in Pakistan.</title>
        <authorList>
            <person name="Khan I.U."/>
            <person name="Saqib M."/>
            <person name="Amin A."/>
            <person name="Hussain F."/>
            <person name="Li L."/>
            <person name="Liu Y.H."/>
            <person name="Fang B.Z."/>
            <person name="Ahmed I."/>
            <person name="Li W.J."/>
        </authorList>
    </citation>
    <scope>NUCLEOTIDE SEQUENCE [LARGE SCALE GENOMIC DNA]</scope>
    <source>
        <strain evidence="3 4">NCCP-691</strain>
    </source>
</reference>
<dbReference type="InterPro" id="IPR006015">
    <property type="entry name" value="Universal_stress_UspA"/>
</dbReference>
<dbReference type="EMBL" id="BPMK01000020">
    <property type="protein sequence ID" value="GIZ53720.1"/>
    <property type="molecule type" value="Genomic_DNA"/>
</dbReference>
<accession>A0ABQ4QAA3</accession>
<protein>
    <submittedName>
        <fullName evidence="3">Universal stress protein</fullName>
    </submittedName>
</protein>
<dbReference type="PANTHER" id="PTHR46268">
    <property type="entry name" value="STRESS RESPONSE PROTEIN NHAX"/>
    <property type="match status" value="1"/>
</dbReference>
<dbReference type="SUPFAM" id="SSF52402">
    <property type="entry name" value="Adenine nucleotide alpha hydrolases-like"/>
    <property type="match status" value="1"/>
</dbReference>
<dbReference type="InterPro" id="IPR014729">
    <property type="entry name" value="Rossmann-like_a/b/a_fold"/>
</dbReference>
<dbReference type="RefSeq" id="WP_220810137.1">
    <property type="nucleotide sequence ID" value="NZ_BPMK01000020.1"/>
</dbReference>
<evidence type="ECO:0000259" key="2">
    <source>
        <dbReference type="Pfam" id="PF00582"/>
    </source>
</evidence>
<dbReference type="CDD" id="cd00293">
    <property type="entry name" value="USP-like"/>
    <property type="match status" value="1"/>
</dbReference>
<feature type="domain" description="UspA" evidence="2">
    <location>
        <begin position="1"/>
        <end position="138"/>
    </location>
</feature>
<dbReference type="Proteomes" id="UP000887222">
    <property type="component" value="Unassembled WGS sequence"/>
</dbReference>
<dbReference type="PANTHER" id="PTHR46268:SF15">
    <property type="entry name" value="UNIVERSAL STRESS PROTEIN HP_0031"/>
    <property type="match status" value="1"/>
</dbReference>
<evidence type="ECO:0000313" key="4">
    <source>
        <dbReference type="Proteomes" id="UP000887222"/>
    </source>
</evidence>
<evidence type="ECO:0000256" key="1">
    <source>
        <dbReference type="ARBA" id="ARBA00008791"/>
    </source>
</evidence>
<name>A0ABQ4QAA3_9BURK</name>
<sequence length="138" mass="14241">MRKILVPYDGSPSATHALQHAIGMAGGGDVHIELLNVQTPLPLGSLALSPDEIRQVQAGEAGKVLAPARAILDACGVPYLAQSRVGSPPSEIARHCEEHACEAVVMGTRGLGPLSSVMAGSVATRVIHLVDVPVTLVK</sequence>